<name>A0ABN9VUH6_9DINO</name>
<evidence type="ECO:0000256" key="1">
    <source>
        <dbReference type="SAM" id="Phobius"/>
    </source>
</evidence>
<keyword evidence="1" id="KW-0472">Membrane</keyword>
<dbReference type="Proteomes" id="UP001189429">
    <property type="component" value="Unassembled WGS sequence"/>
</dbReference>
<dbReference type="EMBL" id="CAUYUJ010017710">
    <property type="protein sequence ID" value="CAK0877182.1"/>
    <property type="molecule type" value="Genomic_DNA"/>
</dbReference>
<evidence type="ECO:0008006" key="4">
    <source>
        <dbReference type="Google" id="ProtNLM"/>
    </source>
</evidence>
<accession>A0ABN9VUH6</accession>
<reference evidence="2" key="1">
    <citation type="submission" date="2023-10" db="EMBL/GenBank/DDBJ databases">
        <authorList>
            <person name="Chen Y."/>
            <person name="Shah S."/>
            <person name="Dougan E. K."/>
            <person name="Thang M."/>
            <person name="Chan C."/>
        </authorList>
    </citation>
    <scope>NUCLEOTIDE SEQUENCE [LARGE SCALE GENOMIC DNA]</scope>
</reference>
<organism evidence="2 3">
    <name type="scientific">Prorocentrum cordatum</name>
    <dbReference type="NCBI Taxonomy" id="2364126"/>
    <lineage>
        <taxon>Eukaryota</taxon>
        <taxon>Sar</taxon>
        <taxon>Alveolata</taxon>
        <taxon>Dinophyceae</taxon>
        <taxon>Prorocentrales</taxon>
        <taxon>Prorocentraceae</taxon>
        <taxon>Prorocentrum</taxon>
    </lineage>
</organism>
<keyword evidence="1" id="KW-1133">Transmembrane helix</keyword>
<keyword evidence="1" id="KW-0812">Transmembrane</keyword>
<evidence type="ECO:0000313" key="2">
    <source>
        <dbReference type="EMBL" id="CAK0877182.1"/>
    </source>
</evidence>
<proteinExistence type="predicted"/>
<sequence>MVNTATLPSVCVFVFLLFVAAAWAILFPLFVAAIRLGTTGRAILRLKNTCLSCTSASTTSTVPSLHYFDTSWSERTHLKKFRSCAPGFHKSALSTVVILHGSAVIHTFKNGGTSLLKVASDHGGTVKTIFPPMELTRQEVVDFFVNYDGFKAALIRDPLERVASSFHEVMSRQNRGIILTLQDRLAFANQTVLVERLTKMLSPLSSNPHFLPQTQFMVDSSGVKFQLDYIGLADDLDDELNFIMRMPGVHVPFLSGPGDYKISLSELFRVNTTTLPDDVVRMVCDGYLVDYCCFGFSFPKPCQHMTCSAFFPE</sequence>
<comment type="caution">
    <text evidence="2">The sequence shown here is derived from an EMBL/GenBank/DDBJ whole genome shotgun (WGS) entry which is preliminary data.</text>
</comment>
<keyword evidence="3" id="KW-1185">Reference proteome</keyword>
<feature type="transmembrane region" description="Helical" evidence="1">
    <location>
        <begin position="12"/>
        <end position="37"/>
    </location>
</feature>
<protein>
    <recommendedName>
        <fullName evidence="4">Sulfotransferase domain-containing protein</fullName>
    </recommendedName>
</protein>
<evidence type="ECO:0000313" key="3">
    <source>
        <dbReference type="Proteomes" id="UP001189429"/>
    </source>
</evidence>
<gene>
    <name evidence="2" type="ORF">PCOR1329_LOCUS61304</name>
</gene>